<evidence type="ECO:0000313" key="2">
    <source>
        <dbReference type="EMBL" id="MBE0346594.1"/>
    </source>
</evidence>
<reference evidence="2 3" key="1">
    <citation type="submission" date="2015-06" db="EMBL/GenBank/DDBJ databases">
        <title>Genome sequence of Pseudoalteromonas peptidolytica.</title>
        <authorList>
            <person name="Xie B.-B."/>
            <person name="Rong J.-C."/>
            <person name="Qin Q.-L."/>
            <person name="Zhang Y.-Z."/>
        </authorList>
    </citation>
    <scope>NUCLEOTIDE SEQUENCE [LARGE SCALE GENOMIC DNA]</scope>
    <source>
        <strain evidence="2 3">F12-50-A1</strain>
    </source>
</reference>
<keyword evidence="1" id="KW-0732">Signal</keyword>
<evidence type="ECO:0000313" key="3">
    <source>
        <dbReference type="Proteomes" id="UP000660708"/>
    </source>
</evidence>
<dbReference type="AlphaFoldDB" id="A0A8I0T5W0"/>
<keyword evidence="3" id="KW-1185">Reference proteome</keyword>
<dbReference type="PROSITE" id="PS51257">
    <property type="entry name" value="PROKAR_LIPOPROTEIN"/>
    <property type="match status" value="1"/>
</dbReference>
<comment type="caution">
    <text evidence="2">The sequence shown here is derived from an EMBL/GenBank/DDBJ whole genome shotgun (WGS) entry which is preliminary data.</text>
</comment>
<proteinExistence type="predicted"/>
<dbReference type="RefSeq" id="WP_147390309.1">
    <property type="nucleotide sequence ID" value="NZ_AQHF01000022.1"/>
</dbReference>
<dbReference type="EMBL" id="AQHF01000022">
    <property type="protein sequence ID" value="MBE0346594.1"/>
    <property type="molecule type" value="Genomic_DNA"/>
</dbReference>
<evidence type="ECO:0008006" key="4">
    <source>
        <dbReference type="Google" id="ProtNLM"/>
    </source>
</evidence>
<organism evidence="2 3">
    <name type="scientific">Pseudoalteromonas peptidolytica F12-50-A1</name>
    <dbReference type="NCBI Taxonomy" id="1315280"/>
    <lineage>
        <taxon>Bacteria</taxon>
        <taxon>Pseudomonadati</taxon>
        <taxon>Pseudomonadota</taxon>
        <taxon>Gammaproteobacteria</taxon>
        <taxon>Alteromonadales</taxon>
        <taxon>Pseudoalteromonadaceae</taxon>
        <taxon>Pseudoalteromonas</taxon>
    </lineage>
</organism>
<feature type="signal peptide" evidence="1">
    <location>
        <begin position="1"/>
        <end position="20"/>
    </location>
</feature>
<protein>
    <recommendedName>
        <fullName evidence="4">Lipoprotein</fullName>
    </recommendedName>
</protein>
<dbReference type="Proteomes" id="UP000660708">
    <property type="component" value="Unassembled WGS sequence"/>
</dbReference>
<accession>A0A8I0T5W0</accession>
<gene>
    <name evidence="2" type="ORF">PPEP_a3857</name>
</gene>
<name>A0A8I0T5W0_9GAMM</name>
<feature type="chain" id="PRO_5034426815" description="Lipoprotein" evidence="1">
    <location>
        <begin position="21"/>
        <end position="440"/>
    </location>
</feature>
<sequence length="440" mass="48407">MKTTKTLIALALISSLVACGGSDNNNSTQGSGSSSAALAKFTTMTSVTNSCGEATRPAFDVVFHKLDGAVNGTTKSDNQGKIDTDIPQGTQHISVIIPMKNNDGEKVTYVDTYLDVSNGLTLDRLSFYNSDDSCSCTYEAQVDISELKISAPDAILEGVNRRPIHIDVADDVLPMCSKDKLAYLSIKTPYFGGSKAAKFDLSSGAISVKESDFIHQGVKVDYSHIDEHSMGTVNIRGAIDNRSVFHQVSYRTKDNLYIYPSIADTNLLSLASFEENSFAEGNFKSFNTAYQHIDENGHLDQPQKISAYDVGYEFSNSFVNALVSSNSNVLSYDYTNAVPSADRVQYMIGFNDYKHGAVSWYINSEAKGTIPDLEFGDILTDETMDESSMYLSFNLYDYNHEGNYIDLINVFQRQTYEQLIDSGIYDGGASIRIEFELNSN</sequence>
<evidence type="ECO:0000256" key="1">
    <source>
        <dbReference type="SAM" id="SignalP"/>
    </source>
</evidence>